<dbReference type="PANTHER" id="PTHR33568:SF3">
    <property type="entry name" value="DNA-DIRECTED DNA POLYMERASE"/>
    <property type="match status" value="1"/>
</dbReference>
<dbReference type="PANTHER" id="PTHR33568">
    <property type="entry name" value="DNA POLYMERASE"/>
    <property type="match status" value="1"/>
</dbReference>
<dbReference type="SUPFAM" id="SSF56672">
    <property type="entry name" value="DNA/RNA polymerases"/>
    <property type="match status" value="1"/>
</dbReference>
<dbReference type="CDD" id="cd07177">
    <property type="entry name" value="terB_like"/>
    <property type="match status" value="1"/>
</dbReference>
<dbReference type="GO" id="GO:0003676">
    <property type="term" value="F:nucleic acid binding"/>
    <property type="evidence" value="ECO:0007669"/>
    <property type="project" value="InterPro"/>
</dbReference>
<keyword evidence="1" id="KW-0175">Coiled coil</keyword>
<feature type="compositionally biased region" description="Low complexity" evidence="2">
    <location>
        <begin position="349"/>
        <end position="364"/>
    </location>
</feature>
<accession>A0A8J5C4R6</accession>
<evidence type="ECO:0000256" key="2">
    <source>
        <dbReference type="SAM" id="MobiDB-lite"/>
    </source>
</evidence>
<geneLocation type="mitochondrion" evidence="3"/>
<sequence length="463" mass="52311">MNPRGKVTEICSFSRYEELLFQSGFHSADKLSDDYFVVNYKTNVGSEEEWRPPRNLAMKISAAIAAYARIHMYQFISRGDCYYTDTDSVVLGSPLPDEWVSSSELGKFKLEHKVRTGIFLAPKSYILETEENKEIIKYKGPARDLVTAEWFKLQLADLSRTEEIPHSENFRIDWNSFQILKKDTMIKLALPRSKKRAYVYDEQGSWVDTKPVDIIDMGSPAATADLKEKLFDESKMDHAAQMASREGEISAREREMIARITAREKLLEDRERRVAAEKENLEKTARLAAEKAKFLEEKERLAAERQGANIWLRLQSFLIPKAEIVHPSESEKAEKEEASEMQAATPACSSGMSSPSPELGSSSSGKDKEIRRVSSRRLLCLLLAVQGRIKRIPYWEWSLVPLQGREKTVEYAASSEDQTTAVQSESSLVYAMLAAAPVSPVSSVVVLGPKGKTIVYLETPFTQ</sequence>
<dbReference type="InterPro" id="IPR023211">
    <property type="entry name" value="DNA_pol_palm_dom_sf"/>
</dbReference>
<protein>
    <recommendedName>
        <fullName evidence="5">DNA-directed DNA polymerase</fullName>
    </recommendedName>
</protein>
<organism evidence="3 4">
    <name type="scientific">Zingiber officinale</name>
    <name type="common">Ginger</name>
    <name type="synonym">Amomum zingiber</name>
    <dbReference type="NCBI Taxonomy" id="94328"/>
    <lineage>
        <taxon>Eukaryota</taxon>
        <taxon>Viridiplantae</taxon>
        <taxon>Streptophyta</taxon>
        <taxon>Embryophyta</taxon>
        <taxon>Tracheophyta</taxon>
        <taxon>Spermatophyta</taxon>
        <taxon>Magnoliopsida</taxon>
        <taxon>Liliopsida</taxon>
        <taxon>Zingiberales</taxon>
        <taxon>Zingiberaceae</taxon>
        <taxon>Zingiber</taxon>
    </lineage>
</organism>
<dbReference type="InterPro" id="IPR043502">
    <property type="entry name" value="DNA/RNA_pol_sf"/>
</dbReference>
<name>A0A8J5C4R6_ZINOF</name>
<gene>
    <name evidence="3" type="ORF">ZIOFF_074524</name>
</gene>
<dbReference type="Gene3D" id="3.90.1600.10">
    <property type="entry name" value="Palm domain of DNA polymerase"/>
    <property type="match status" value="1"/>
</dbReference>
<dbReference type="PROSITE" id="PS00116">
    <property type="entry name" value="DNA_POLYMERASE_B"/>
    <property type="match status" value="1"/>
</dbReference>
<dbReference type="Proteomes" id="UP000734854">
    <property type="component" value="Unassembled WGS sequence"/>
</dbReference>
<dbReference type="AlphaFoldDB" id="A0A8J5C4R6"/>
<evidence type="ECO:0008006" key="5">
    <source>
        <dbReference type="Google" id="ProtNLM"/>
    </source>
</evidence>
<proteinExistence type="predicted"/>
<keyword evidence="4" id="KW-1185">Reference proteome</keyword>
<evidence type="ECO:0000256" key="1">
    <source>
        <dbReference type="SAM" id="Coils"/>
    </source>
</evidence>
<keyword evidence="3" id="KW-0496">Mitochondrion</keyword>
<feature type="compositionally biased region" description="Basic and acidic residues" evidence="2">
    <location>
        <begin position="328"/>
        <end position="338"/>
    </location>
</feature>
<dbReference type="InterPro" id="IPR017964">
    <property type="entry name" value="DNA-dir_DNA_pol_B_CS"/>
</dbReference>
<reference evidence="3 4" key="1">
    <citation type="submission" date="2020-08" db="EMBL/GenBank/DDBJ databases">
        <title>Plant Genome Project.</title>
        <authorList>
            <person name="Zhang R.-G."/>
        </authorList>
    </citation>
    <scope>NUCLEOTIDE SEQUENCE [LARGE SCALE GENOMIC DNA]</scope>
    <source>
        <tissue evidence="3">Rhizome</tissue>
    </source>
</reference>
<comment type="caution">
    <text evidence="3">The sequence shown here is derived from an EMBL/GenBank/DDBJ whole genome shotgun (WGS) entry which is preliminary data.</text>
</comment>
<feature type="region of interest" description="Disordered" evidence="2">
    <location>
        <begin position="328"/>
        <end position="368"/>
    </location>
</feature>
<dbReference type="GO" id="GO:0000166">
    <property type="term" value="F:nucleotide binding"/>
    <property type="evidence" value="ECO:0007669"/>
    <property type="project" value="InterPro"/>
</dbReference>
<dbReference type="EMBL" id="JACMSC010000030">
    <property type="protein sequence ID" value="KAG6467627.1"/>
    <property type="molecule type" value="Genomic_DNA"/>
</dbReference>
<evidence type="ECO:0000313" key="4">
    <source>
        <dbReference type="Proteomes" id="UP000734854"/>
    </source>
</evidence>
<evidence type="ECO:0000313" key="3">
    <source>
        <dbReference type="EMBL" id="KAG6467627.1"/>
    </source>
</evidence>
<feature type="coiled-coil region" evidence="1">
    <location>
        <begin position="264"/>
        <end position="304"/>
    </location>
</feature>